<name>A0A3P7MWD5_DIBLA</name>
<protein>
    <submittedName>
        <fullName evidence="1">Uncharacterized protein</fullName>
    </submittedName>
</protein>
<gene>
    <name evidence="1" type="ORF">DILT_LOCUS14097</name>
</gene>
<evidence type="ECO:0000313" key="2">
    <source>
        <dbReference type="Proteomes" id="UP000281553"/>
    </source>
</evidence>
<dbReference type="EMBL" id="UYRU01072735">
    <property type="protein sequence ID" value="VDN22621.1"/>
    <property type="molecule type" value="Genomic_DNA"/>
</dbReference>
<dbReference type="Proteomes" id="UP000281553">
    <property type="component" value="Unassembled WGS sequence"/>
</dbReference>
<proteinExistence type="predicted"/>
<reference evidence="1 2" key="1">
    <citation type="submission" date="2018-11" db="EMBL/GenBank/DDBJ databases">
        <authorList>
            <consortium name="Pathogen Informatics"/>
        </authorList>
    </citation>
    <scope>NUCLEOTIDE SEQUENCE [LARGE SCALE GENOMIC DNA]</scope>
</reference>
<dbReference type="OrthoDB" id="6782675at2759"/>
<evidence type="ECO:0000313" key="1">
    <source>
        <dbReference type="EMBL" id="VDN22621.1"/>
    </source>
</evidence>
<keyword evidence="2" id="KW-1185">Reference proteome</keyword>
<sequence>MLVENWALVSGRRHGWQNNRAGHEHKLVSCLVPTVEGPGNPASSTGRFVVGSSSLGILTFGSADNKNSALVHNLLSKPLAATHLAILQRGTTFNTGDASPAEFIAALKSALQSSNASEDTKESIRHKASSLLMQRNQCEALDREGQRALKSLKADEKIIILPADKCRSTAVLNKSD</sequence>
<accession>A0A3P7MWD5</accession>
<organism evidence="1 2">
    <name type="scientific">Dibothriocephalus latus</name>
    <name type="common">Fish tapeworm</name>
    <name type="synonym">Diphyllobothrium latum</name>
    <dbReference type="NCBI Taxonomy" id="60516"/>
    <lineage>
        <taxon>Eukaryota</taxon>
        <taxon>Metazoa</taxon>
        <taxon>Spiralia</taxon>
        <taxon>Lophotrochozoa</taxon>
        <taxon>Platyhelminthes</taxon>
        <taxon>Cestoda</taxon>
        <taxon>Eucestoda</taxon>
        <taxon>Diphyllobothriidea</taxon>
        <taxon>Diphyllobothriidae</taxon>
        <taxon>Dibothriocephalus</taxon>
    </lineage>
</organism>
<dbReference type="AlphaFoldDB" id="A0A3P7MWD5"/>